<name>A0A365P5W3_9FLAO</name>
<dbReference type="PANTHER" id="PTHR37299:SF1">
    <property type="entry name" value="STAGE 0 SPORULATION PROTEIN A HOMOLOG"/>
    <property type="match status" value="1"/>
</dbReference>
<sequence>MPKILIVEDQVLIAHFLRDTLLKEGFSNIEIAFKINQAIELVTNFEPEIILLDINVEGKDSGIIWAENYAINKKIIFVTAQTERETMQKALKVQPVGYLTKPIKKIELIAAIELAKNNLKKEYIKVKDGYEEIKLYYKDILFAKSERNYIDIQTVSKKITLRNTLDNIQMELDSDTFCRVHRSYIVNKEKISRKTSNSLHIDNYEIPISRNLDLSI</sequence>
<dbReference type="OrthoDB" id="2962330at2"/>
<dbReference type="Pfam" id="PF00072">
    <property type="entry name" value="Response_reg"/>
    <property type="match status" value="1"/>
</dbReference>
<dbReference type="GO" id="GO:0000156">
    <property type="term" value="F:phosphorelay response regulator activity"/>
    <property type="evidence" value="ECO:0007669"/>
    <property type="project" value="InterPro"/>
</dbReference>
<evidence type="ECO:0000259" key="2">
    <source>
        <dbReference type="PROSITE" id="PS50110"/>
    </source>
</evidence>
<comment type="caution">
    <text evidence="4">The sequence shown here is derived from an EMBL/GenBank/DDBJ whole genome shotgun (WGS) entry which is preliminary data.</text>
</comment>
<feature type="domain" description="HTH LytTR-type" evidence="3">
    <location>
        <begin position="124"/>
        <end position="193"/>
    </location>
</feature>
<dbReference type="PROSITE" id="PS50110">
    <property type="entry name" value="RESPONSE_REGULATORY"/>
    <property type="match status" value="1"/>
</dbReference>
<evidence type="ECO:0000313" key="4">
    <source>
        <dbReference type="EMBL" id="RBA29962.1"/>
    </source>
</evidence>
<keyword evidence="1" id="KW-0597">Phosphoprotein</keyword>
<dbReference type="SUPFAM" id="SSF52172">
    <property type="entry name" value="CheY-like"/>
    <property type="match status" value="1"/>
</dbReference>
<feature type="domain" description="Response regulatory" evidence="2">
    <location>
        <begin position="3"/>
        <end position="116"/>
    </location>
</feature>
<dbReference type="Gene3D" id="2.40.50.1020">
    <property type="entry name" value="LytTr DNA-binding domain"/>
    <property type="match status" value="1"/>
</dbReference>
<dbReference type="SMART" id="SM00448">
    <property type="entry name" value="REC"/>
    <property type="match status" value="1"/>
</dbReference>
<evidence type="ECO:0000313" key="5">
    <source>
        <dbReference type="Proteomes" id="UP000253319"/>
    </source>
</evidence>
<dbReference type="InterPro" id="IPR007492">
    <property type="entry name" value="LytTR_DNA-bd_dom"/>
</dbReference>
<reference evidence="4 5" key="1">
    <citation type="submission" date="2018-06" db="EMBL/GenBank/DDBJ databases">
        <title>Flavobacterium tibetense sp. nov., isolated from a wetland YonghuCo on Tibetan Plateau.</title>
        <authorList>
            <person name="Xing P."/>
            <person name="Phurbu D."/>
            <person name="Lu H."/>
        </authorList>
    </citation>
    <scope>NUCLEOTIDE SEQUENCE [LARGE SCALE GENOMIC DNA]</scope>
    <source>
        <strain evidence="4 5">YH5</strain>
    </source>
</reference>
<dbReference type="EMBL" id="QLST01000001">
    <property type="protein sequence ID" value="RBA29962.1"/>
    <property type="molecule type" value="Genomic_DNA"/>
</dbReference>
<feature type="modified residue" description="4-aspartylphosphate" evidence="1">
    <location>
        <position position="53"/>
    </location>
</feature>
<evidence type="ECO:0000256" key="1">
    <source>
        <dbReference type="PROSITE-ProRule" id="PRU00169"/>
    </source>
</evidence>
<protein>
    <recommendedName>
        <fullName evidence="6">DNA-binding response regulator</fullName>
    </recommendedName>
</protein>
<dbReference type="PROSITE" id="PS50930">
    <property type="entry name" value="HTH_LYTTR"/>
    <property type="match status" value="1"/>
</dbReference>
<dbReference type="InterPro" id="IPR046947">
    <property type="entry name" value="LytR-like"/>
</dbReference>
<organism evidence="4 5">
    <name type="scientific">Flavobacterium tibetense</name>
    <dbReference type="NCBI Taxonomy" id="2233533"/>
    <lineage>
        <taxon>Bacteria</taxon>
        <taxon>Pseudomonadati</taxon>
        <taxon>Bacteroidota</taxon>
        <taxon>Flavobacteriia</taxon>
        <taxon>Flavobacteriales</taxon>
        <taxon>Flavobacteriaceae</taxon>
        <taxon>Flavobacterium</taxon>
    </lineage>
</organism>
<dbReference type="Gene3D" id="3.40.50.2300">
    <property type="match status" value="1"/>
</dbReference>
<dbReference type="PANTHER" id="PTHR37299">
    <property type="entry name" value="TRANSCRIPTIONAL REGULATOR-RELATED"/>
    <property type="match status" value="1"/>
</dbReference>
<dbReference type="InterPro" id="IPR011006">
    <property type="entry name" value="CheY-like_superfamily"/>
</dbReference>
<keyword evidence="5" id="KW-1185">Reference proteome</keyword>
<dbReference type="Pfam" id="PF04397">
    <property type="entry name" value="LytTR"/>
    <property type="match status" value="1"/>
</dbReference>
<dbReference type="Proteomes" id="UP000253319">
    <property type="component" value="Unassembled WGS sequence"/>
</dbReference>
<dbReference type="RefSeq" id="WP_113987844.1">
    <property type="nucleotide sequence ID" value="NZ_QLST01000001.1"/>
</dbReference>
<dbReference type="AlphaFoldDB" id="A0A365P5W3"/>
<evidence type="ECO:0000259" key="3">
    <source>
        <dbReference type="PROSITE" id="PS50930"/>
    </source>
</evidence>
<dbReference type="GO" id="GO:0003677">
    <property type="term" value="F:DNA binding"/>
    <property type="evidence" value="ECO:0007669"/>
    <property type="project" value="InterPro"/>
</dbReference>
<dbReference type="InterPro" id="IPR001789">
    <property type="entry name" value="Sig_transdc_resp-reg_receiver"/>
</dbReference>
<accession>A0A365P5W3</accession>
<evidence type="ECO:0008006" key="6">
    <source>
        <dbReference type="Google" id="ProtNLM"/>
    </source>
</evidence>
<gene>
    <name evidence="4" type="ORF">DPN68_01690</name>
</gene>
<proteinExistence type="predicted"/>
<dbReference type="SMART" id="SM00850">
    <property type="entry name" value="LytTR"/>
    <property type="match status" value="1"/>
</dbReference>